<reference evidence="4" key="1">
    <citation type="submission" date="2024-06" db="EMBL/GenBank/DDBJ databases">
        <title>Hwangdonia haimaensis gen. nov., sp. nov., a member of the family Flavobacteriaceae isolated from the haima cold seep.</title>
        <authorList>
            <person name="Li J."/>
        </authorList>
    </citation>
    <scope>NUCLEOTIDE SEQUENCE [LARGE SCALE GENOMIC DNA]</scope>
    <source>
        <strain evidence="4">SCSIO 19198</strain>
    </source>
</reference>
<dbReference type="Gene3D" id="3.40.1440.10">
    <property type="entry name" value="GIY-YIG endonuclease"/>
    <property type="match status" value="1"/>
</dbReference>
<name>A0AA97HQ58_9FLAO</name>
<gene>
    <name evidence="3" type="ORF">RNZ46_15135</name>
</gene>
<sequence length="92" mass="11313">MKYFCYILSNKNRTLLYVGYTDNLERRIIQHKIGNGANFTKKYSVFDLLYFEIYDESAFARQREKQLKNWHKEWKWNLIKETNPKLKTLDIK</sequence>
<dbReference type="KEGG" id="hws:RNZ46_15135"/>
<feature type="domain" description="GIY-YIG" evidence="2">
    <location>
        <begin position="1"/>
        <end position="78"/>
    </location>
</feature>
<dbReference type="SMART" id="SM00465">
    <property type="entry name" value="GIYc"/>
    <property type="match status" value="1"/>
</dbReference>
<accession>A0AA97HQ58</accession>
<dbReference type="AlphaFoldDB" id="A0AA97HQ58"/>
<dbReference type="SUPFAM" id="SSF82771">
    <property type="entry name" value="GIY-YIG endonuclease"/>
    <property type="match status" value="1"/>
</dbReference>
<dbReference type="Pfam" id="PF01541">
    <property type="entry name" value="GIY-YIG"/>
    <property type="match status" value="1"/>
</dbReference>
<evidence type="ECO:0000259" key="2">
    <source>
        <dbReference type="PROSITE" id="PS50164"/>
    </source>
</evidence>
<dbReference type="PROSITE" id="PS50164">
    <property type="entry name" value="GIY_YIG"/>
    <property type="match status" value="1"/>
</dbReference>
<protein>
    <submittedName>
        <fullName evidence="3">GIY-YIG nuclease family protein</fullName>
    </submittedName>
</protein>
<dbReference type="EMBL" id="CP136521">
    <property type="protein sequence ID" value="WOD43322.1"/>
    <property type="molecule type" value="Genomic_DNA"/>
</dbReference>
<organism evidence="3 4">
    <name type="scientific">Hwangdonia lutea</name>
    <dbReference type="NCBI Taxonomy" id="3075823"/>
    <lineage>
        <taxon>Bacteria</taxon>
        <taxon>Pseudomonadati</taxon>
        <taxon>Bacteroidota</taxon>
        <taxon>Flavobacteriia</taxon>
        <taxon>Flavobacteriales</taxon>
        <taxon>Flavobacteriaceae</taxon>
        <taxon>Hwangdonia</taxon>
    </lineage>
</organism>
<dbReference type="InterPro" id="IPR000305">
    <property type="entry name" value="GIY-YIG_endonuc"/>
</dbReference>
<dbReference type="RefSeq" id="WP_316983008.1">
    <property type="nucleotide sequence ID" value="NZ_CP136521.1"/>
</dbReference>
<dbReference type="Proteomes" id="UP001302486">
    <property type="component" value="Chromosome"/>
</dbReference>
<dbReference type="PANTHER" id="PTHR34477:SF5">
    <property type="entry name" value="BSL5627 PROTEIN"/>
    <property type="match status" value="1"/>
</dbReference>
<dbReference type="PANTHER" id="PTHR34477">
    <property type="entry name" value="UPF0213 PROTEIN YHBQ"/>
    <property type="match status" value="1"/>
</dbReference>
<proteinExistence type="inferred from homology"/>
<evidence type="ECO:0000313" key="4">
    <source>
        <dbReference type="Proteomes" id="UP001302486"/>
    </source>
</evidence>
<evidence type="ECO:0000313" key="3">
    <source>
        <dbReference type="EMBL" id="WOD43322.1"/>
    </source>
</evidence>
<comment type="similarity">
    <text evidence="1">Belongs to the UPF0213 family.</text>
</comment>
<dbReference type="InterPro" id="IPR035901">
    <property type="entry name" value="GIY-YIG_endonuc_sf"/>
</dbReference>
<dbReference type="CDD" id="cd10448">
    <property type="entry name" value="GIY-YIG_unchar_3"/>
    <property type="match status" value="1"/>
</dbReference>
<dbReference type="InterPro" id="IPR050190">
    <property type="entry name" value="UPF0213_domain"/>
</dbReference>
<keyword evidence="4" id="KW-1185">Reference proteome</keyword>
<evidence type="ECO:0000256" key="1">
    <source>
        <dbReference type="ARBA" id="ARBA00007435"/>
    </source>
</evidence>